<dbReference type="EMBL" id="CP006955">
    <property type="protein sequence ID" value="AHG85162.1"/>
    <property type="molecule type" value="Genomic_DNA"/>
</dbReference>
<proteinExistence type="predicted"/>
<evidence type="ECO:0000313" key="2">
    <source>
        <dbReference type="Proteomes" id="UP000019092"/>
    </source>
</evidence>
<sequence length="49" mass="5405">MINAVWGGVGGVWRKGGFLGNGEHWADFGRDDHDEYTVQNGWALEINTA</sequence>
<gene>
    <name evidence="1" type="ORF">F543_23070</name>
</gene>
<keyword evidence="2" id="KW-1185">Reference proteome</keyword>
<reference evidence="1 2" key="1">
    <citation type="submission" date="2013-12" db="EMBL/GenBank/DDBJ databases">
        <title>Annotation of the Bibersteinia trehalosi USDA-ARS-USMARC-189 complete genome.</title>
        <authorList>
            <person name="Harhay G.P."/>
            <person name="McVey S."/>
            <person name="Clawson M.L."/>
            <person name="Bono J."/>
            <person name="Heaton M.P."/>
            <person name="Chitko-Mckown C.G."/>
            <person name="Harhay D.M."/>
            <person name="Smith T.P.L."/>
        </authorList>
    </citation>
    <scope>NUCLEOTIDE SEQUENCE [LARGE SCALE GENOMIC DNA]</scope>
    <source>
        <strain evidence="1 2">USDA-ARS-USMARC-189</strain>
    </source>
</reference>
<dbReference type="Proteomes" id="UP000019092">
    <property type="component" value="Chromosome"/>
</dbReference>
<accession>A0ABM5PFR3</accession>
<protein>
    <submittedName>
        <fullName evidence="1">Membrane transporter of cations and cationic drugs</fullName>
    </submittedName>
</protein>
<evidence type="ECO:0000313" key="1">
    <source>
        <dbReference type="EMBL" id="AHG85162.1"/>
    </source>
</evidence>
<organism evidence="1 2">
    <name type="scientific">Bibersteinia trehalosi USDA-ARS-USMARC-189</name>
    <dbReference type="NCBI Taxonomy" id="1263831"/>
    <lineage>
        <taxon>Bacteria</taxon>
        <taxon>Pseudomonadati</taxon>
        <taxon>Pseudomonadota</taxon>
        <taxon>Gammaproteobacteria</taxon>
        <taxon>Pasteurellales</taxon>
        <taxon>Pasteurellaceae</taxon>
        <taxon>Bibersteinia</taxon>
    </lineage>
</organism>
<name>A0ABM5PFR3_BIBTR</name>